<dbReference type="RefSeq" id="XP_461097.2">
    <property type="nucleotide sequence ID" value="XM_461097.1"/>
</dbReference>
<proteinExistence type="predicted"/>
<dbReference type="OMA" id="HESANMK"/>
<keyword evidence="3" id="KW-1185">Reference proteome</keyword>
<dbReference type="eggNOG" id="ENOG502RQK4">
    <property type="taxonomic scope" value="Eukaryota"/>
</dbReference>
<accession>Q6BL24</accession>
<dbReference type="Proteomes" id="UP000000599">
    <property type="component" value="Chromosome F"/>
</dbReference>
<reference evidence="2 3" key="1">
    <citation type="journal article" date="2004" name="Nature">
        <title>Genome evolution in yeasts.</title>
        <authorList>
            <consortium name="Genolevures"/>
            <person name="Dujon B."/>
            <person name="Sherman D."/>
            <person name="Fischer G."/>
            <person name="Durrens P."/>
            <person name="Casaregola S."/>
            <person name="Lafontaine I."/>
            <person name="de Montigny J."/>
            <person name="Marck C."/>
            <person name="Neuveglise C."/>
            <person name="Talla E."/>
            <person name="Goffard N."/>
            <person name="Frangeul L."/>
            <person name="Aigle M."/>
            <person name="Anthouard V."/>
            <person name="Babour A."/>
            <person name="Barbe V."/>
            <person name="Barnay S."/>
            <person name="Blanchin S."/>
            <person name="Beckerich J.M."/>
            <person name="Beyne E."/>
            <person name="Bleykasten C."/>
            <person name="Boisrame A."/>
            <person name="Boyer J."/>
            <person name="Cattolico L."/>
            <person name="Confanioleri F."/>
            <person name="de Daruvar A."/>
            <person name="Despons L."/>
            <person name="Fabre E."/>
            <person name="Fairhead C."/>
            <person name="Ferry-Dumazet H."/>
            <person name="Groppi A."/>
            <person name="Hantraye F."/>
            <person name="Hennequin C."/>
            <person name="Jauniaux N."/>
            <person name="Joyet P."/>
            <person name="Kachouri R."/>
            <person name="Kerrest A."/>
            <person name="Koszul R."/>
            <person name="Lemaire M."/>
            <person name="Lesur I."/>
            <person name="Ma L."/>
            <person name="Muller H."/>
            <person name="Nicaud J.M."/>
            <person name="Nikolski M."/>
            <person name="Oztas S."/>
            <person name="Ozier-Kalogeropoulos O."/>
            <person name="Pellenz S."/>
            <person name="Potier S."/>
            <person name="Richard G.F."/>
            <person name="Straub M.L."/>
            <person name="Suleau A."/>
            <person name="Swennene D."/>
            <person name="Tekaia F."/>
            <person name="Wesolowski-Louvel M."/>
            <person name="Westhof E."/>
            <person name="Wirth B."/>
            <person name="Zeniou-Meyer M."/>
            <person name="Zivanovic I."/>
            <person name="Bolotin-Fukuhara M."/>
            <person name="Thierry A."/>
            <person name="Bouchier C."/>
            <person name="Caudron B."/>
            <person name="Scarpelli C."/>
            <person name="Gaillardin C."/>
            <person name="Weissenbach J."/>
            <person name="Wincker P."/>
            <person name="Souciet J.L."/>
        </authorList>
    </citation>
    <scope>NUCLEOTIDE SEQUENCE [LARGE SCALE GENOMIC DNA]</scope>
    <source>
        <strain evidence="3">ATCC 36239 / CBS 767 / BCRC 21394 / JCM 1990 / NBRC 0083 / IGC 2968</strain>
    </source>
</reference>
<evidence type="ECO:0000313" key="2">
    <source>
        <dbReference type="EMBL" id="CAG89479.2"/>
    </source>
</evidence>
<dbReference type="HOGENOM" id="CLU_619664_0_0_1"/>
<dbReference type="STRING" id="284592.Q6BL24"/>
<dbReference type="VEuPathDB" id="FungiDB:DEHA2F16940g"/>
<gene>
    <name evidence="2" type="ordered locus">DEHA2F16940g</name>
</gene>
<feature type="compositionally biased region" description="Low complexity" evidence="1">
    <location>
        <begin position="216"/>
        <end position="230"/>
    </location>
</feature>
<evidence type="ECO:0000313" key="3">
    <source>
        <dbReference type="Proteomes" id="UP000000599"/>
    </source>
</evidence>
<feature type="region of interest" description="Disordered" evidence="1">
    <location>
        <begin position="188"/>
        <end position="235"/>
    </location>
</feature>
<feature type="compositionally biased region" description="Acidic residues" evidence="1">
    <location>
        <begin position="200"/>
        <end position="213"/>
    </location>
</feature>
<dbReference type="GeneID" id="2903113"/>
<dbReference type="EMBL" id="CR382138">
    <property type="protein sequence ID" value="CAG89479.2"/>
    <property type="molecule type" value="Genomic_DNA"/>
</dbReference>
<dbReference type="OrthoDB" id="4026822at2759"/>
<sequence length="442" mass="49335">MGKFDDEMWDLNPNSIGLPSLHRPRSSKNNTVNGSMMNLFSAESTTGVKKRPKTIHVYGMDNTKAGDDFLDLIARNKASLKSARSPLQEKDLNTSRPESAKTIDLLDMGVLLSSQSQKTVPIEDGINLLQSDRDCPIEQARSVPQTSNGYEMDEIQSQISSVTLENEDVPIKRSTTLPIMGVTPSESFTRLTKSARTAEIDEESVADSEEEPELLSTASSSQSRKGSRSSTVNPFDQNRTFDTSIFVDHEKIAYDDTLMEVIDSESQFTNVNIQAEDLVKGGSEIFDIKHGSVESSNEGDIMEYLDEALEDNQPLSQLRVSTPCARQDPHIINHIRDTHLPLSNICDKINEKVLNDISSDLRSEDTHESANMKSRDIRETADQEKHCIQAPVLPPSYPSNRERKRKTSLADLCSKTNRARLPPRVGLSKKLKVDSLHDYLKK</sequence>
<protein>
    <submittedName>
        <fullName evidence="2">DEHA2F16940p</fullName>
    </submittedName>
</protein>
<dbReference type="InParanoid" id="Q6BL24"/>
<feature type="region of interest" description="Disordered" evidence="1">
    <location>
        <begin position="13"/>
        <end position="32"/>
    </location>
</feature>
<dbReference type="KEGG" id="dha:DEHA2F16940g"/>
<organism evidence="2 3">
    <name type="scientific">Debaryomyces hansenii (strain ATCC 36239 / CBS 767 / BCRC 21394 / JCM 1990 / NBRC 0083 / IGC 2968)</name>
    <name type="common">Yeast</name>
    <name type="synonym">Torulaspora hansenii</name>
    <dbReference type="NCBI Taxonomy" id="284592"/>
    <lineage>
        <taxon>Eukaryota</taxon>
        <taxon>Fungi</taxon>
        <taxon>Dikarya</taxon>
        <taxon>Ascomycota</taxon>
        <taxon>Saccharomycotina</taxon>
        <taxon>Pichiomycetes</taxon>
        <taxon>Debaryomycetaceae</taxon>
        <taxon>Debaryomyces</taxon>
    </lineage>
</organism>
<evidence type="ECO:0000256" key="1">
    <source>
        <dbReference type="SAM" id="MobiDB-lite"/>
    </source>
</evidence>
<dbReference type="AlphaFoldDB" id="Q6BL24"/>
<name>Q6BL24_DEBHA</name>